<proteinExistence type="predicted"/>
<organism evidence="1">
    <name type="scientific">bioreactor metagenome</name>
    <dbReference type="NCBI Taxonomy" id="1076179"/>
    <lineage>
        <taxon>unclassified sequences</taxon>
        <taxon>metagenomes</taxon>
        <taxon>ecological metagenomes</taxon>
    </lineage>
</organism>
<comment type="caution">
    <text evidence="1">The sequence shown here is derived from an EMBL/GenBank/DDBJ whole genome shotgun (WGS) entry which is preliminary data.</text>
</comment>
<protein>
    <submittedName>
        <fullName evidence="1">Uncharacterized protein</fullName>
    </submittedName>
</protein>
<name>A0A645EPY5_9ZZZZ</name>
<reference evidence="1" key="1">
    <citation type="submission" date="2019-08" db="EMBL/GenBank/DDBJ databases">
        <authorList>
            <person name="Kucharzyk K."/>
            <person name="Murdoch R.W."/>
            <person name="Higgins S."/>
            <person name="Loffler F."/>
        </authorList>
    </citation>
    <scope>NUCLEOTIDE SEQUENCE</scope>
</reference>
<dbReference type="EMBL" id="VSSQ01049256">
    <property type="protein sequence ID" value="MPN03332.1"/>
    <property type="molecule type" value="Genomic_DNA"/>
</dbReference>
<dbReference type="AlphaFoldDB" id="A0A645EPY5"/>
<accession>A0A645EPY5</accession>
<gene>
    <name evidence="1" type="ORF">SDC9_150559</name>
</gene>
<sequence>MLHFGSKELVVQLLGRPARLPCRVEHGVHEALGPAHIQMLTLLSLLQQFAQAQRRLSIHVIHMDLRPGGPLRSLDGLGKRHAFTRAAAVVQGEIRTVTRQLARHGQNRRDAYAACQQQVLAGRRMQLEMVARLADGDLLAGLQLLVHGRRATARGGLAQHGNHIAIQLGGIVAQRVLAHQPPGQVHIDVRPRTERHQAAAFQSPQFQAADTGCLLLLVRNAHLERGFTLHLGYFSFPFASLGHRLRCLRTGLAQPLDHAPRTIGAHIHVDIHHGA</sequence>
<evidence type="ECO:0000313" key="1">
    <source>
        <dbReference type="EMBL" id="MPN03332.1"/>
    </source>
</evidence>